<dbReference type="KEGG" id="vvi:100854205"/>
<dbReference type="Proteomes" id="UP000288805">
    <property type="component" value="Unassembled WGS sequence"/>
</dbReference>
<protein>
    <submittedName>
        <fullName evidence="1">Uncharacterized protein</fullName>
    </submittedName>
</protein>
<organism evidence="1 2">
    <name type="scientific">Vitis vinifera</name>
    <name type="common">Grape</name>
    <dbReference type="NCBI Taxonomy" id="29760"/>
    <lineage>
        <taxon>Eukaryota</taxon>
        <taxon>Viridiplantae</taxon>
        <taxon>Streptophyta</taxon>
        <taxon>Embryophyta</taxon>
        <taxon>Tracheophyta</taxon>
        <taxon>Spermatophyta</taxon>
        <taxon>Magnoliopsida</taxon>
        <taxon>eudicotyledons</taxon>
        <taxon>Gunneridae</taxon>
        <taxon>Pentapetalae</taxon>
        <taxon>rosids</taxon>
        <taxon>Vitales</taxon>
        <taxon>Vitaceae</taxon>
        <taxon>Viteae</taxon>
        <taxon>Vitis</taxon>
    </lineage>
</organism>
<comment type="caution">
    <text evidence="1">The sequence shown here is derived from an EMBL/GenBank/DDBJ whole genome shotgun (WGS) entry which is preliminary data.</text>
</comment>
<gene>
    <name evidence="1" type="ORF">CK203_042576</name>
</gene>
<evidence type="ECO:0000313" key="1">
    <source>
        <dbReference type="EMBL" id="RVW92727.1"/>
    </source>
</evidence>
<proteinExistence type="predicted"/>
<evidence type="ECO:0000313" key="2">
    <source>
        <dbReference type="Proteomes" id="UP000288805"/>
    </source>
</evidence>
<reference evidence="1 2" key="1">
    <citation type="journal article" date="2018" name="PLoS Genet.">
        <title>Population sequencing reveals clonal diversity and ancestral inbreeding in the grapevine cultivar Chardonnay.</title>
        <authorList>
            <person name="Roach M.J."/>
            <person name="Johnson D.L."/>
            <person name="Bohlmann J."/>
            <person name="van Vuuren H.J."/>
            <person name="Jones S.J."/>
            <person name="Pretorius I.S."/>
            <person name="Schmidt S.A."/>
            <person name="Borneman A.R."/>
        </authorList>
    </citation>
    <scope>NUCLEOTIDE SEQUENCE [LARGE SCALE GENOMIC DNA]</scope>
    <source>
        <strain evidence="2">cv. Chardonnay</strain>
        <tissue evidence="1">Leaf</tissue>
    </source>
</reference>
<accession>A0A438I7T8</accession>
<name>A0A438I7T8_VITVI</name>
<dbReference type="AlphaFoldDB" id="A0A438I7T8"/>
<sequence>MAVLLLKFIFLTFNTLFNLISRTILLGTAHLLVLLIQALKIPGEALHIALEQAAETFKGYLNHFLEKIVYEVLISVISTGFGVVKQAVFESGGFTRELVAGLVEKMSTWIGKMMEDLPEILEGLRELISTIVTDFWKNYVEAIVYVKENV</sequence>
<dbReference type="OrthoDB" id="904575at2759"/>
<dbReference type="EMBL" id="QGNW01000134">
    <property type="protein sequence ID" value="RVW92727.1"/>
    <property type="molecule type" value="Genomic_DNA"/>
</dbReference>